<dbReference type="PROSITE" id="PS51198">
    <property type="entry name" value="UVRD_HELICASE_ATP_BIND"/>
    <property type="match status" value="1"/>
</dbReference>
<dbReference type="InterPro" id="IPR014017">
    <property type="entry name" value="DNA_helicase_UvrD-like_C"/>
</dbReference>
<dbReference type="InterPro" id="IPR013986">
    <property type="entry name" value="DExx_box_DNA_helicase_dom_sf"/>
</dbReference>
<dbReference type="GO" id="GO:0043138">
    <property type="term" value="F:3'-5' DNA helicase activity"/>
    <property type="evidence" value="ECO:0007669"/>
    <property type="project" value="UniProtKB-EC"/>
</dbReference>
<name>A0A2H0UCR5_9BACT</name>
<dbReference type="AlphaFoldDB" id="A0A2H0UCR5"/>
<sequence length="637" mass="72380">MDYLRDLNEAQRQAVLHKDGPLLIVAGAGAGKTKTITHRIAHLINNGIAPSSILALTFTNKAAGEMRERIRDLLKDSRRGMPYVATFHSLGVRILREFYKEAGIPRGFSIWDRDDSLRAVKIELKRLDCEEWTPRQILGSISHEKGSGKTLGEYREHASTRREQMTALVWERYERALLEEESLDFDDLLVRTLSLLHDVSEIRSLLQNRWHYLTVDEYQDTSNVQYELIKYLSGDRHNICVVGDLDQCIYTWRQADIENLLSFERLFPNVTTVRLEQNYRSTRTILAAANAVIEKNFNRVPKTLFSENETGDPIMLYGASDERYEAWFVVEQATALIDNGVPASEIAVLYRENAQSRVLEEALLHAGIPYRVLGTRFFERKEVKDVLSYLRAALNPKGTSDLVRIVGVPPRGIGKVTLEKMLSGSPLGGAEGKVRRFRETLAKIRHAIHTLPASEAVRFCIEASGIQTMYAGKTEEDVERLGNVRELANLATKYEHDEPPSGIERLLEEAALQSEQDELDIDTSKSGISLMTVHASKGLEFDAVFIVGLEQGLFPSLRNDESRDPEEERRLFYVALTRARKHLFLSFAHQRSKYGTRESALPSEFLSDIDERLLVGAEGREAPQKNRGLLDDYYEIR</sequence>
<dbReference type="Pfam" id="PF13361">
    <property type="entry name" value="UvrD_C"/>
    <property type="match status" value="2"/>
</dbReference>
<dbReference type="CDD" id="cd17932">
    <property type="entry name" value="DEXQc_UvrD"/>
    <property type="match status" value="1"/>
</dbReference>
<keyword evidence="2 11" id="KW-0547">Nucleotide-binding</keyword>
<comment type="similarity">
    <text evidence="1">Belongs to the helicase family. UvrD subfamily.</text>
</comment>
<evidence type="ECO:0000256" key="3">
    <source>
        <dbReference type="ARBA" id="ARBA00022801"/>
    </source>
</evidence>
<comment type="catalytic activity">
    <reaction evidence="8">
        <text>Couples ATP hydrolysis with the unwinding of duplex DNA by translocating in the 3'-5' direction.</text>
        <dbReference type="EC" id="5.6.2.4"/>
    </reaction>
</comment>
<evidence type="ECO:0000256" key="2">
    <source>
        <dbReference type="ARBA" id="ARBA00022741"/>
    </source>
</evidence>
<dbReference type="InterPro" id="IPR014016">
    <property type="entry name" value="UvrD-like_ATP-bd"/>
</dbReference>
<evidence type="ECO:0000256" key="10">
    <source>
        <dbReference type="ARBA" id="ARBA00048988"/>
    </source>
</evidence>
<dbReference type="Gene3D" id="1.10.486.10">
    <property type="entry name" value="PCRA, domain 4"/>
    <property type="match status" value="1"/>
</dbReference>
<keyword evidence="6" id="KW-0238">DNA-binding</keyword>
<dbReference type="PANTHER" id="PTHR11070:SF2">
    <property type="entry name" value="ATP-DEPENDENT DNA HELICASE SRS2"/>
    <property type="match status" value="1"/>
</dbReference>
<dbReference type="SUPFAM" id="SSF52540">
    <property type="entry name" value="P-loop containing nucleoside triphosphate hydrolases"/>
    <property type="match status" value="1"/>
</dbReference>
<evidence type="ECO:0000256" key="1">
    <source>
        <dbReference type="ARBA" id="ARBA00009922"/>
    </source>
</evidence>
<dbReference type="GO" id="GO:0000725">
    <property type="term" value="P:recombinational repair"/>
    <property type="evidence" value="ECO:0007669"/>
    <property type="project" value="TreeGrafter"/>
</dbReference>
<evidence type="ECO:0000259" key="12">
    <source>
        <dbReference type="PROSITE" id="PS51198"/>
    </source>
</evidence>
<dbReference type="PANTHER" id="PTHR11070">
    <property type="entry name" value="UVRD / RECB / PCRA DNA HELICASE FAMILY MEMBER"/>
    <property type="match status" value="1"/>
</dbReference>
<dbReference type="Gene3D" id="3.40.50.300">
    <property type="entry name" value="P-loop containing nucleotide triphosphate hydrolases"/>
    <property type="match status" value="2"/>
</dbReference>
<keyword evidence="5 11" id="KW-0067">ATP-binding</keyword>
<dbReference type="GO" id="GO:0003677">
    <property type="term" value="F:DNA binding"/>
    <property type="evidence" value="ECO:0007669"/>
    <property type="project" value="UniProtKB-KW"/>
</dbReference>
<evidence type="ECO:0000256" key="11">
    <source>
        <dbReference type="PROSITE-ProRule" id="PRU00560"/>
    </source>
</evidence>
<dbReference type="Proteomes" id="UP000231192">
    <property type="component" value="Unassembled WGS sequence"/>
</dbReference>
<evidence type="ECO:0000259" key="13">
    <source>
        <dbReference type="PROSITE" id="PS51217"/>
    </source>
</evidence>
<dbReference type="GO" id="GO:0033202">
    <property type="term" value="C:DNA helicase complex"/>
    <property type="evidence" value="ECO:0007669"/>
    <property type="project" value="TreeGrafter"/>
</dbReference>
<gene>
    <name evidence="14" type="ORF">COU18_00345</name>
</gene>
<dbReference type="GO" id="GO:0016887">
    <property type="term" value="F:ATP hydrolysis activity"/>
    <property type="evidence" value="ECO:0007669"/>
    <property type="project" value="RHEA"/>
</dbReference>
<proteinExistence type="inferred from homology"/>
<dbReference type="GO" id="GO:0005829">
    <property type="term" value="C:cytosol"/>
    <property type="evidence" value="ECO:0007669"/>
    <property type="project" value="TreeGrafter"/>
</dbReference>
<dbReference type="CDD" id="cd18807">
    <property type="entry name" value="SF1_C_UvrD"/>
    <property type="match status" value="1"/>
</dbReference>
<evidence type="ECO:0000256" key="7">
    <source>
        <dbReference type="ARBA" id="ARBA00023235"/>
    </source>
</evidence>
<keyword evidence="7" id="KW-0413">Isomerase</keyword>
<dbReference type="GO" id="GO:0005524">
    <property type="term" value="F:ATP binding"/>
    <property type="evidence" value="ECO:0007669"/>
    <property type="project" value="UniProtKB-UniRule"/>
</dbReference>
<evidence type="ECO:0000313" key="15">
    <source>
        <dbReference type="Proteomes" id="UP000231192"/>
    </source>
</evidence>
<dbReference type="Gene3D" id="1.10.10.160">
    <property type="match status" value="1"/>
</dbReference>
<comment type="caution">
    <text evidence="14">The sequence shown here is derived from an EMBL/GenBank/DDBJ whole genome shotgun (WGS) entry which is preliminary data.</text>
</comment>
<dbReference type="InterPro" id="IPR000212">
    <property type="entry name" value="DNA_helicase_UvrD/REP"/>
</dbReference>
<dbReference type="EC" id="5.6.2.4" evidence="9"/>
<evidence type="ECO:0000256" key="6">
    <source>
        <dbReference type="ARBA" id="ARBA00023125"/>
    </source>
</evidence>
<keyword evidence="4 11" id="KW-0347">Helicase</keyword>
<dbReference type="InterPro" id="IPR027417">
    <property type="entry name" value="P-loop_NTPase"/>
</dbReference>
<evidence type="ECO:0000256" key="4">
    <source>
        <dbReference type="ARBA" id="ARBA00022806"/>
    </source>
</evidence>
<feature type="domain" description="UvrD-like helicase C-terminal" evidence="13">
    <location>
        <begin position="283"/>
        <end position="538"/>
    </location>
</feature>
<feature type="domain" description="UvrD-like helicase ATP-binding" evidence="12">
    <location>
        <begin position="5"/>
        <end position="282"/>
    </location>
</feature>
<keyword evidence="3 11" id="KW-0378">Hydrolase</keyword>
<reference evidence="15" key="1">
    <citation type="submission" date="2017-09" db="EMBL/GenBank/DDBJ databases">
        <title>Depth-based differentiation of microbial function through sediment-hosted aquifers and enrichment of novel symbionts in the deep terrestrial subsurface.</title>
        <authorList>
            <person name="Probst A.J."/>
            <person name="Ladd B."/>
            <person name="Jarett J.K."/>
            <person name="Geller-Mcgrath D.E."/>
            <person name="Sieber C.M.K."/>
            <person name="Emerson J.B."/>
            <person name="Anantharaman K."/>
            <person name="Thomas B.C."/>
            <person name="Malmstrom R."/>
            <person name="Stieglmeier M."/>
            <person name="Klingl A."/>
            <person name="Woyke T."/>
            <person name="Ryan C.M."/>
            <person name="Banfield J.F."/>
        </authorList>
    </citation>
    <scope>NUCLEOTIDE SEQUENCE [LARGE SCALE GENOMIC DNA]</scope>
</reference>
<protein>
    <recommendedName>
        <fullName evidence="9">DNA 3'-5' helicase</fullName>
        <ecNumber evidence="9">5.6.2.4</ecNumber>
    </recommendedName>
</protein>
<dbReference type="EMBL" id="PFBK01000002">
    <property type="protein sequence ID" value="PIR84191.1"/>
    <property type="molecule type" value="Genomic_DNA"/>
</dbReference>
<evidence type="ECO:0000256" key="5">
    <source>
        <dbReference type="ARBA" id="ARBA00022840"/>
    </source>
</evidence>
<evidence type="ECO:0000256" key="8">
    <source>
        <dbReference type="ARBA" id="ARBA00034617"/>
    </source>
</evidence>
<dbReference type="PROSITE" id="PS51217">
    <property type="entry name" value="UVRD_HELICASE_CTER"/>
    <property type="match status" value="1"/>
</dbReference>
<organism evidence="14 15">
    <name type="scientific">Candidatus Kaiserbacteria bacterium CG10_big_fil_rev_8_21_14_0_10_51_14</name>
    <dbReference type="NCBI Taxonomy" id="1974610"/>
    <lineage>
        <taxon>Bacteria</taxon>
        <taxon>Candidatus Kaiseribacteriota</taxon>
    </lineage>
</organism>
<feature type="binding site" evidence="11">
    <location>
        <begin position="26"/>
        <end position="33"/>
    </location>
    <ligand>
        <name>ATP</name>
        <dbReference type="ChEBI" id="CHEBI:30616"/>
    </ligand>
</feature>
<evidence type="ECO:0000313" key="14">
    <source>
        <dbReference type="EMBL" id="PIR84191.1"/>
    </source>
</evidence>
<accession>A0A2H0UCR5</accession>
<comment type="catalytic activity">
    <reaction evidence="10">
        <text>ATP + H2O = ADP + phosphate + H(+)</text>
        <dbReference type="Rhea" id="RHEA:13065"/>
        <dbReference type="ChEBI" id="CHEBI:15377"/>
        <dbReference type="ChEBI" id="CHEBI:15378"/>
        <dbReference type="ChEBI" id="CHEBI:30616"/>
        <dbReference type="ChEBI" id="CHEBI:43474"/>
        <dbReference type="ChEBI" id="CHEBI:456216"/>
        <dbReference type="EC" id="5.6.2.4"/>
    </reaction>
</comment>
<evidence type="ECO:0000256" key="9">
    <source>
        <dbReference type="ARBA" id="ARBA00034808"/>
    </source>
</evidence>
<dbReference type="Pfam" id="PF00580">
    <property type="entry name" value="UvrD-helicase"/>
    <property type="match status" value="1"/>
</dbReference>